<evidence type="ECO:0000313" key="1">
    <source>
        <dbReference type="EMBL" id="KAG5460183.1"/>
    </source>
</evidence>
<keyword evidence="2" id="KW-1185">Reference proteome</keyword>
<comment type="caution">
    <text evidence="1">The sequence shown here is derived from an EMBL/GenBank/DDBJ whole genome shotgun (WGS) entry which is preliminary data.</text>
</comment>
<evidence type="ECO:0000313" key="2">
    <source>
        <dbReference type="Proteomes" id="UP000673691"/>
    </source>
</evidence>
<gene>
    <name evidence="1" type="ORF">BJ554DRAFT_7801</name>
</gene>
<protein>
    <submittedName>
        <fullName evidence="1">Uncharacterized protein</fullName>
    </submittedName>
</protein>
<organism evidence="1 2">
    <name type="scientific">Olpidium bornovanus</name>
    <dbReference type="NCBI Taxonomy" id="278681"/>
    <lineage>
        <taxon>Eukaryota</taxon>
        <taxon>Fungi</taxon>
        <taxon>Fungi incertae sedis</taxon>
        <taxon>Olpidiomycota</taxon>
        <taxon>Olpidiomycotina</taxon>
        <taxon>Olpidiomycetes</taxon>
        <taxon>Olpidiales</taxon>
        <taxon>Olpidiaceae</taxon>
        <taxon>Olpidium</taxon>
    </lineage>
</organism>
<dbReference type="Proteomes" id="UP000673691">
    <property type="component" value="Unassembled WGS sequence"/>
</dbReference>
<sequence>MPRSALSLLRRRPLGQEPVVPFTFRSFGLRTPLSPLHEFQSACFRPRDRFGTIRLGGNDRSTARHLTMIPRPRDI</sequence>
<reference evidence="1 2" key="1">
    <citation type="journal article" name="Sci. Rep.">
        <title>Genome-scale phylogenetic analyses confirm Olpidium as the closest living zoosporic fungus to the non-flagellated, terrestrial fungi.</title>
        <authorList>
            <person name="Chang Y."/>
            <person name="Rochon D."/>
            <person name="Sekimoto S."/>
            <person name="Wang Y."/>
            <person name="Chovatia M."/>
            <person name="Sandor L."/>
            <person name="Salamov A."/>
            <person name="Grigoriev I.V."/>
            <person name="Stajich J.E."/>
            <person name="Spatafora J.W."/>
        </authorList>
    </citation>
    <scope>NUCLEOTIDE SEQUENCE [LARGE SCALE GENOMIC DNA]</scope>
    <source>
        <strain evidence="1">S191</strain>
    </source>
</reference>
<dbReference type="EMBL" id="JAEFCI010005617">
    <property type="protein sequence ID" value="KAG5460183.1"/>
    <property type="molecule type" value="Genomic_DNA"/>
</dbReference>
<dbReference type="AlphaFoldDB" id="A0A8H7ZV29"/>
<proteinExistence type="predicted"/>
<name>A0A8H7ZV29_9FUNG</name>
<accession>A0A8H7ZV29</accession>